<evidence type="ECO:0000313" key="3">
    <source>
        <dbReference type="EMBL" id="RPA78429.1"/>
    </source>
</evidence>
<evidence type="ECO:0000259" key="2">
    <source>
        <dbReference type="PROSITE" id="PS50011"/>
    </source>
</evidence>
<dbReference type="Proteomes" id="UP000275078">
    <property type="component" value="Unassembled WGS sequence"/>
</dbReference>
<dbReference type="InterPro" id="IPR011009">
    <property type="entry name" value="Kinase-like_dom_sf"/>
</dbReference>
<dbReference type="GO" id="GO:0005524">
    <property type="term" value="F:ATP binding"/>
    <property type="evidence" value="ECO:0007669"/>
    <property type="project" value="InterPro"/>
</dbReference>
<evidence type="ECO:0000256" key="1">
    <source>
        <dbReference type="SAM" id="MobiDB-lite"/>
    </source>
</evidence>
<dbReference type="PANTHER" id="PTHR37542">
    <property type="entry name" value="HELO DOMAIN-CONTAINING PROTEIN-RELATED"/>
    <property type="match status" value="1"/>
</dbReference>
<dbReference type="AlphaFoldDB" id="A0A3N4HXM4"/>
<name>A0A3N4HXM4_ASCIM</name>
<dbReference type="STRING" id="1160509.A0A3N4HXM4"/>
<dbReference type="Gene3D" id="1.10.510.10">
    <property type="entry name" value="Transferase(Phosphotransferase) domain 1"/>
    <property type="match status" value="1"/>
</dbReference>
<dbReference type="PROSITE" id="PS50011">
    <property type="entry name" value="PROTEIN_KINASE_DOM"/>
    <property type="match status" value="1"/>
</dbReference>
<dbReference type="SUPFAM" id="SSF56112">
    <property type="entry name" value="Protein kinase-like (PK-like)"/>
    <property type="match status" value="1"/>
</dbReference>
<protein>
    <recommendedName>
        <fullName evidence="2">Protein kinase domain-containing protein</fullName>
    </recommendedName>
</protein>
<organism evidence="3 4">
    <name type="scientific">Ascobolus immersus RN42</name>
    <dbReference type="NCBI Taxonomy" id="1160509"/>
    <lineage>
        <taxon>Eukaryota</taxon>
        <taxon>Fungi</taxon>
        <taxon>Dikarya</taxon>
        <taxon>Ascomycota</taxon>
        <taxon>Pezizomycotina</taxon>
        <taxon>Pezizomycetes</taxon>
        <taxon>Pezizales</taxon>
        <taxon>Ascobolaceae</taxon>
        <taxon>Ascobolus</taxon>
    </lineage>
</organism>
<dbReference type="EMBL" id="ML119711">
    <property type="protein sequence ID" value="RPA78429.1"/>
    <property type="molecule type" value="Genomic_DNA"/>
</dbReference>
<dbReference type="GO" id="GO:0004672">
    <property type="term" value="F:protein kinase activity"/>
    <property type="evidence" value="ECO:0007669"/>
    <property type="project" value="InterPro"/>
</dbReference>
<accession>A0A3N4HXM4</accession>
<sequence length="551" mass="61625">MGSFGAISDAVKLGEIIYQTLKKINTADSDSKEIWSIIRAQLLTLRQFLAGCQRYTSNTLKREEAEVVTDVCLTVTPKLRLIQALVTEYLAKCGTKLSTLDKIIWALTKKSELEALSAQLETLSSLFRDLLTTLKMDLEGSIFEAPSESDEDKDAWRNGAIVDILKAVEADKLDPSATADSRRATLESKLKDASPMLQRKKLTRKKGDAFSKLKLPGKSKKVVHVLEEIGSFEENVALLSVLLKHADPYTMGLLRSPGYAKGPQSSRNKTASYSLLLELPPQDEWDRSRKPRDLQILLAQTLTKPDSCIPSLDERLGIARTISSAVYYLHCVGFVHKDITPESIQFLSPCDQSPTNGSKGRSPRSDQDRSEQKDSDGAQNITSAFETNKNILGFPFLSNFKLARVADRKRTQCHDKPNRPSSPTASEVWSRICMHPDRTSHYDPARKIYRMCYDKYSLGVVLLAVGCWKDLTGDAKLKQLLPDRRQLEEDRISAKVRGRLKEMAKELLPPSVGNLYLDVVLDCLSADLEDPYTADSLMADVLSKLWRIRLG</sequence>
<feature type="compositionally biased region" description="Basic and acidic residues" evidence="1">
    <location>
        <begin position="363"/>
        <end position="376"/>
    </location>
</feature>
<feature type="domain" description="Protein kinase" evidence="2">
    <location>
        <begin position="150"/>
        <end position="545"/>
    </location>
</feature>
<feature type="compositionally biased region" description="Polar residues" evidence="1">
    <location>
        <begin position="347"/>
        <end position="359"/>
    </location>
</feature>
<gene>
    <name evidence="3" type="ORF">BJ508DRAFT_155662</name>
</gene>
<dbReference type="PANTHER" id="PTHR37542:SF3">
    <property type="entry name" value="PRION-INHIBITION AND PROPAGATION HELO DOMAIN-CONTAINING PROTEIN"/>
    <property type="match status" value="1"/>
</dbReference>
<proteinExistence type="predicted"/>
<keyword evidence="4" id="KW-1185">Reference proteome</keyword>
<evidence type="ECO:0000313" key="4">
    <source>
        <dbReference type="Proteomes" id="UP000275078"/>
    </source>
</evidence>
<reference evidence="3 4" key="1">
    <citation type="journal article" date="2018" name="Nat. Ecol. Evol.">
        <title>Pezizomycetes genomes reveal the molecular basis of ectomycorrhizal truffle lifestyle.</title>
        <authorList>
            <person name="Murat C."/>
            <person name="Payen T."/>
            <person name="Noel B."/>
            <person name="Kuo A."/>
            <person name="Morin E."/>
            <person name="Chen J."/>
            <person name="Kohler A."/>
            <person name="Krizsan K."/>
            <person name="Balestrini R."/>
            <person name="Da Silva C."/>
            <person name="Montanini B."/>
            <person name="Hainaut M."/>
            <person name="Levati E."/>
            <person name="Barry K.W."/>
            <person name="Belfiori B."/>
            <person name="Cichocki N."/>
            <person name="Clum A."/>
            <person name="Dockter R.B."/>
            <person name="Fauchery L."/>
            <person name="Guy J."/>
            <person name="Iotti M."/>
            <person name="Le Tacon F."/>
            <person name="Lindquist E.A."/>
            <person name="Lipzen A."/>
            <person name="Malagnac F."/>
            <person name="Mello A."/>
            <person name="Molinier V."/>
            <person name="Miyauchi S."/>
            <person name="Poulain J."/>
            <person name="Riccioni C."/>
            <person name="Rubini A."/>
            <person name="Sitrit Y."/>
            <person name="Splivallo R."/>
            <person name="Traeger S."/>
            <person name="Wang M."/>
            <person name="Zifcakova L."/>
            <person name="Wipf D."/>
            <person name="Zambonelli A."/>
            <person name="Paolocci F."/>
            <person name="Nowrousian M."/>
            <person name="Ottonello S."/>
            <person name="Baldrian P."/>
            <person name="Spatafora J.W."/>
            <person name="Henrissat B."/>
            <person name="Nagy L.G."/>
            <person name="Aury J.M."/>
            <person name="Wincker P."/>
            <person name="Grigoriev I.V."/>
            <person name="Bonfante P."/>
            <person name="Martin F.M."/>
        </authorList>
    </citation>
    <scope>NUCLEOTIDE SEQUENCE [LARGE SCALE GENOMIC DNA]</scope>
    <source>
        <strain evidence="3 4">RN42</strain>
    </source>
</reference>
<dbReference type="InterPro" id="IPR000719">
    <property type="entry name" value="Prot_kinase_dom"/>
</dbReference>
<feature type="region of interest" description="Disordered" evidence="1">
    <location>
        <begin position="347"/>
        <end position="378"/>
    </location>
</feature>
<dbReference type="OrthoDB" id="1911848at2759"/>